<dbReference type="Proteomes" id="UP000287651">
    <property type="component" value="Unassembled WGS sequence"/>
</dbReference>
<gene>
    <name evidence="1" type="ORF">B296_00049380</name>
</gene>
<evidence type="ECO:0000313" key="2">
    <source>
        <dbReference type="Proteomes" id="UP000287651"/>
    </source>
</evidence>
<name>A0A426YQZ6_ENSVE</name>
<protein>
    <submittedName>
        <fullName evidence="1">Uncharacterized protein</fullName>
    </submittedName>
</protein>
<dbReference type="EMBL" id="AMZH03010764">
    <property type="protein sequence ID" value="RRT54134.1"/>
    <property type="molecule type" value="Genomic_DNA"/>
</dbReference>
<evidence type="ECO:0000313" key="1">
    <source>
        <dbReference type="EMBL" id="RRT54134.1"/>
    </source>
</evidence>
<comment type="caution">
    <text evidence="1">The sequence shown here is derived from an EMBL/GenBank/DDBJ whole genome shotgun (WGS) entry which is preliminary data.</text>
</comment>
<sequence>MVTCLADGSTAKAQIPRLCSAIVPPGSDGSTANTPKFRGFEFLTSFLKPFEVYKHLTHAYLMEQEFLRLKVL</sequence>
<proteinExistence type="predicted"/>
<reference evidence="1 2" key="1">
    <citation type="journal article" date="2014" name="Agronomy (Basel)">
        <title>A Draft Genome Sequence for Ensete ventricosum, the Drought-Tolerant Tree Against Hunger.</title>
        <authorList>
            <person name="Harrison J."/>
            <person name="Moore K.A."/>
            <person name="Paszkiewicz K."/>
            <person name="Jones T."/>
            <person name="Grant M."/>
            <person name="Ambacheew D."/>
            <person name="Muzemil S."/>
            <person name="Studholme D.J."/>
        </authorList>
    </citation>
    <scope>NUCLEOTIDE SEQUENCE [LARGE SCALE GENOMIC DNA]</scope>
</reference>
<organism evidence="1 2">
    <name type="scientific">Ensete ventricosum</name>
    <name type="common">Abyssinian banana</name>
    <name type="synonym">Musa ensete</name>
    <dbReference type="NCBI Taxonomy" id="4639"/>
    <lineage>
        <taxon>Eukaryota</taxon>
        <taxon>Viridiplantae</taxon>
        <taxon>Streptophyta</taxon>
        <taxon>Embryophyta</taxon>
        <taxon>Tracheophyta</taxon>
        <taxon>Spermatophyta</taxon>
        <taxon>Magnoliopsida</taxon>
        <taxon>Liliopsida</taxon>
        <taxon>Zingiberales</taxon>
        <taxon>Musaceae</taxon>
        <taxon>Ensete</taxon>
    </lineage>
</organism>
<accession>A0A426YQZ6</accession>
<dbReference type="AlphaFoldDB" id="A0A426YQZ6"/>